<evidence type="ECO:0000313" key="8">
    <source>
        <dbReference type="Proteomes" id="UP000292262"/>
    </source>
</evidence>
<dbReference type="NCBIfam" id="NF042991">
    <property type="entry name" value="alk_phos_PafA"/>
    <property type="match status" value="1"/>
</dbReference>
<gene>
    <name evidence="7" type="ORF">EV197_1137</name>
</gene>
<dbReference type="OrthoDB" id="9766127at2"/>
<dbReference type="PANTHER" id="PTHR10151">
    <property type="entry name" value="ECTONUCLEOTIDE PYROPHOSPHATASE/PHOSPHODIESTERASE"/>
    <property type="match status" value="1"/>
</dbReference>
<dbReference type="GO" id="GO:0046872">
    <property type="term" value="F:metal ion binding"/>
    <property type="evidence" value="ECO:0007669"/>
    <property type="project" value="UniProtKB-KW"/>
</dbReference>
<dbReference type="SUPFAM" id="SSF53649">
    <property type="entry name" value="Alkaline phosphatase-like"/>
    <property type="match status" value="1"/>
</dbReference>
<organism evidence="7 8">
    <name type="scientific">Aquimarina brevivitae</name>
    <dbReference type="NCBI Taxonomy" id="323412"/>
    <lineage>
        <taxon>Bacteria</taxon>
        <taxon>Pseudomonadati</taxon>
        <taxon>Bacteroidota</taxon>
        <taxon>Flavobacteriia</taxon>
        <taxon>Flavobacteriales</taxon>
        <taxon>Flavobacteriaceae</taxon>
        <taxon>Aquimarina</taxon>
    </lineage>
</organism>
<evidence type="ECO:0000256" key="3">
    <source>
        <dbReference type="ARBA" id="ARBA00022729"/>
    </source>
</evidence>
<keyword evidence="2 4" id="KW-0479">Metal-binding</keyword>
<evidence type="ECO:0000256" key="2">
    <source>
        <dbReference type="ARBA" id="ARBA00022723"/>
    </source>
</evidence>
<reference evidence="7 8" key="1">
    <citation type="submission" date="2019-02" db="EMBL/GenBank/DDBJ databases">
        <title>Genomic Encyclopedia of Type Strains, Phase IV (KMG-IV): sequencing the most valuable type-strain genomes for metagenomic binning, comparative biology and taxonomic classification.</title>
        <authorList>
            <person name="Goeker M."/>
        </authorList>
    </citation>
    <scope>NUCLEOTIDE SEQUENCE [LARGE SCALE GENOMIC DNA]</scope>
    <source>
        <strain evidence="7 8">DSM 17196</strain>
    </source>
</reference>
<dbReference type="GO" id="GO:0004035">
    <property type="term" value="F:alkaline phosphatase activity"/>
    <property type="evidence" value="ECO:0007669"/>
    <property type="project" value="InterPro"/>
</dbReference>
<feature type="binding site" evidence="6">
    <location>
        <position position="99"/>
    </location>
    <ligand>
        <name>substrate</name>
    </ligand>
</feature>
<dbReference type="Pfam" id="PF01663">
    <property type="entry name" value="Phosphodiest"/>
    <property type="match status" value="1"/>
</dbReference>
<keyword evidence="8" id="KW-1185">Reference proteome</keyword>
<evidence type="ECO:0000313" key="7">
    <source>
        <dbReference type="EMBL" id="RZS99906.1"/>
    </source>
</evidence>
<dbReference type="InterPro" id="IPR017850">
    <property type="entry name" value="Alkaline_phosphatase_core_sf"/>
</dbReference>
<dbReference type="PANTHER" id="PTHR10151:SF120">
    <property type="entry name" value="BIS(5'-ADENOSYL)-TRIPHOSPHATASE"/>
    <property type="match status" value="1"/>
</dbReference>
<dbReference type="RefSeq" id="WP_130285719.1">
    <property type="nucleotide sequence ID" value="NZ_SGXE01000001.1"/>
</dbReference>
<dbReference type="InterPro" id="IPR026263">
    <property type="entry name" value="Alkaline_phosphatase_prok"/>
</dbReference>
<keyword evidence="1 5" id="KW-0597">Phosphoprotein</keyword>
<dbReference type="EMBL" id="SGXE01000001">
    <property type="protein sequence ID" value="RZS99906.1"/>
    <property type="molecule type" value="Genomic_DNA"/>
</dbReference>
<dbReference type="InterPro" id="IPR002591">
    <property type="entry name" value="Phosphodiest/P_Trfase"/>
</dbReference>
<evidence type="ECO:0000256" key="4">
    <source>
        <dbReference type="PIRNR" id="PIRNR031924"/>
    </source>
</evidence>
<name>A0A4Q7PH82_9FLAO</name>
<dbReference type="Proteomes" id="UP000292262">
    <property type="component" value="Unassembled WGS sequence"/>
</dbReference>
<feature type="active site" description="Phosphothreonine intermediate" evidence="5">
    <location>
        <position position="78"/>
    </location>
</feature>
<feature type="binding site" evidence="6">
    <location>
        <begin position="160"/>
        <end position="162"/>
    </location>
    <ligand>
        <name>substrate</name>
    </ligand>
</feature>
<evidence type="ECO:0000256" key="1">
    <source>
        <dbReference type="ARBA" id="ARBA00022553"/>
    </source>
</evidence>
<accession>A0A4Q7PH82</accession>
<comment type="caution">
    <text evidence="7">The sequence shown here is derived from an EMBL/GenBank/DDBJ whole genome shotgun (WGS) entry which is preliminary data.</text>
</comment>
<dbReference type="Gene3D" id="3.40.720.10">
    <property type="entry name" value="Alkaline Phosphatase, subunit A"/>
    <property type="match status" value="1"/>
</dbReference>
<evidence type="ECO:0000256" key="5">
    <source>
        <dbReference type="PIRSR" id="PIRSR031924-50"/>
    </source>
</evidence>
<dbReference type="CDD" id="cd16016">
    <property type="entry name" value="AP-SPAP"/>
    <property type="match status" value="1"/>
</dbReference>
<evidence type="ECO:0000256" key="6">
    <source>
        <dbReference type="PIRSR" id="PIRSR031924-51"/>
    </source>
</evidence>
<dbReference type="Gene3D" id="3.30.1360.150">
    <property type="match status" value="1"/>
</dbReference>
<dbReference type="PIRSF" id="PIRSF031924">
    <property type="entry name" value="Pi-irrepressible_AP"/>
    <property type="match status" value="1"/>
</dbReference>
<keyword evidence="3" id="KW-0732">Signal</keyword>
<protein>
    <submittedName>
        <fullName evidence="7">Putative AlkP superfamily pyrophosphatase or phosphodiesterase</fullName>
    </submittedName>
</protein>
<sequence>MKSLFYFTFLLATLVCFGQQKNKINQNPKLVVGIVVDQMRYDYLTRFYNHYGDDGFKRLINEGFNCKNNHFNYVPTYTGPGHASIYTGTTPLNHGIISNNWYDKFSKKTVYCAYDPKGNPVGTDNMGETMSPHLMLTTTVTDQNRLHTQFRGKTIGVSIKDRGAVLPAGHTANAAYWFRGKNEGNWITSDYYVNELPQWVVDFNKSRIVENYVTVWNTLKPVETYIESGADDTKFEGGFTGKETPTFPYDLEVLKEANGGYDIIKSSPYGNSLTTDFAFAAIDGESLGADEITDFLTISYSSTDYIGHNFGVNSKEIQDTYIRLDKEIARLLAKLDNTVGKGAYTVFLTADHGAVNVPAYLKSVKIPAGYVYKNTFQKNINEFLRNKFKSDSIIENISNNQIFFNYKQLEKRKINASELQKVLADYLINQEQIDKVYTRDDMESVNYTQGIASLIQKGFHQKRSGDVFFVFDPANISYSFTGSTHGSGMTYDTHAPLLFFGNGIRQGSTFKKTKIIDIAPTISALLGIAFPNGASGEVLMDVLE</sequence>
<dbReference type="AlphaFoldDB" id="A0A4Q7PH82"/>
<proteinExistence type="predicted"/>